<organism evidence="2 3">
    <name type="scientific">Faecalibacterium prausnitzii</name>
    <dbReference type="NCBI Taxonomy" id="853"/>
    <lineage>
        <taxon>Bacteria</taxon>
        <taxon>Bacillati</taxon>
        <taxon>Bacillota</taxon>
        <taxon>Clostridia</taxon>
        <taxon>Eubacteriales</taxon>
        <taxon>Oscillospiraceae</taxon>
        <taxon>Faecalibacterium</taxon>
    </lineage>
</organism>
<proteinExistence type="predicted"/>
<protein>
    <submittedName>
        <fullName evidence="2">GNAT family N-acetyltransferase</fullName>
    </submittedName>
</protein>
<keyword evidence="2" id="KW-0808">Transferase</keyword>
<evidence type="ECO:0000313" key="2">
    <source>
        <dbReference type="EMBL" id="ATL89671.1"/>
    </source>
</evidence>
<dbReference type="EMBL" id="CP023819">
    <property type="protein sequence ID" value="ATL89671.1"/>
    <property type="molecule type" value="Genomic_DNA"/>
</dbReference>
<gene>
    <name evidence="2" type="ORF">CRH10_04845</name>
</gene>
<dbReference type="Gene3D" id="3.40.630.30">
    <property type="match status" value="1"/>
</dbReference>
<dbReference type="RefSeq" id="WP_098923205.1">
    <property type="nucleotide sequence ID" value="NZ_CP023819.1"/>
</dbReference>
<name>A0A291T9L4_9FIRM</name>
<dbReference type="SUPFAM" id="SSF55729">
    <property type="entry name" value="Acyl-CoA N-acyltransferases (Nat)"/>
    <property type="match status" value="1"/>
</dbReference>
<dbReference type="AlphaFoldDB" id="A0A291T9L4"/>
<dbReference type="Pfam" id="PF13302">
    <property type="entry name" value="Acetyltransf_3"/>
    <property type="match status" value="1"/>
</dbReference>
<evidence type="ECO:0000313" key="3">
    <source>
        <dbReference type="Proteomes" id="UP000223709"/>
    </source>
</evidence>
<accession>A0A291T9L4</accession>
<evidence type="ECO:0000259" key="1">
    <source>
        <dbReference type="Pfam" id="PF13302"/>
    </source>
</evidence>
<dbReference type="PANTHER" id="PTHR43792">
    <property type="entry name" value="GNAT FAMILY, PUTATIVE (AFU_ORTHOLOGUE AFUA_3G00765)-RELATED-RELATED"/>
    <property type="match status" value="1"/>
</dbReference>
<dbReference type="InterPro" id="IPR051531">
    <property type="entry name" value="N-acetyltransferase"/>
</dbReference>
<dbReference type="GO" id="GO:0016747">
    <property type="term" value="F:acyltransferase activity, transferring groups other than amino-acyl groups"/>
    <property type="evidence" value="ECO:0007669"/>
    <property type="project" value="InterPro"/>
</dbReference>
<dbReference type="InterPro" id="IPR000182">
    <property type="entry name" value="GNAT_dom"/>
</dbReference>
<reference evidence="2 3" key="1">
    <citation type="submission" date="2017-10" db="EMBL/GenBank/DDBJ databases">
        <title>Complete Genome Sequence of Faecalibacterium prausnitzii isolated from the gut of healthy adult Indian.</title>
        <authorList>
            <person name="Bag S."/>
            <person name="Ghosh T.S."/>
            <person name="Das B."/>
        </authorList>
    </citation>
    <scope>NUCLEOTIDE SEQUENCE [LARGE SCALE GENOMIC DNA]</scope>
    <source>
        <strain evidence="2 3">Indica</strain>
    </source>
</reference>
<dbReference type="InterPro" id="IPR016181">
    <property type="entry name" value="Acyl_CoA_acyltransferase"/>
</dbReference>
<dbReference type="Proteomes" id="UP000223709">
    <property type="component" value="Chromosome"/>
</dbReference>
<feature type="domain" description="N-acetyltransferase" evidence="1">
    <location>
        <begin position="13"/>
        <end position="167"/>
    </location>
</feature>
<sequence>MRHAGTQTIETERLLLRPLTPEDAPMMYANWANDPDVTRWLRWEPHKNVDETRELLTAWALLYPNGDYYQWAIVEKSTRQVFGSIGVFTSSSAEPERDPWPGFDHTNGVWEVGYCIGKAWWNKGFTTEALKAVVEYWFKNTDSSWLACCHAFENPASGRVQQKAGFVYDHDAEYHKFDGTPVACKCYALTREHYEELRGLF</sequence>